<evidence type="ECO:0000313" key="4">
    <source>
        <dbReference type="Proteomes" id="UP000007575"/>
    </source>
</evidence>
<keyword evidence="1" id="KW-0732">Signal</keyword>
<evidence type="ECO:0000259" key="2">
    <source>
        <dbReference type="SMART" id="SM00646"/>
    </source>
</evidence>
<dbReference type="SMART" id="SM00646">
    <property type="entry name" value="Ami_3"/>
    <property type="match status" value="1"/>
</dbReference>
<feature type="signal peptide" evidence="1">
    <location>
        <begin position="1"/>
        <end position="18"/>
    </location>
</feature>
<reference evidence="3 4" key="1">
    <citation type="journal article" date="2012" name="PLoS ONE">
        <title>Genome sequence and transcriptome analysis of the radioresistant bacterium Deinococcus gobiensis: insights into the extreme environmental adaptations.</title>
        <authorList>
            <person name="Yuan M."/>
            <person name="Chen M."/>
            <person name="Zhang W."/>
            <person name="Lu W."/>
            <person name="Wang J."/>
            <person name="Yang M."/>
            <person name="Zhao P."/>
            <person name="Tang R."/>
            <person name="Li X."/>
            <person name="Hao Y."/>
            <person name="Zhou Z."/>
            <person name="Zhan Y."/>
            <person name="Yu H."/>
            <person name="Teng C."/>
            <person name="Yan Y."/>
            <person name="Ping S."/>
            <person name="Wang Y."/>
            <person name="Lin M."/>
        </authorList>
    </citation>
    <scope>NUCLEOTIDE SEQUENCE [LARGE SCALE GENOMIC DNA]</scope>
    <source>
        <strain evidence="3 4">I-0</strain>
    </source>
</reference>
<dbReference type="CDD" id="cd02696">
    <property type="entry name" value="MurNAc-LAA"/>
    <property type="match status" value="1"/>
</dbReference>
<dbReference type="GO" id="GO:0008745">
    <property type="term" value="F:N-acetylmuramoyl-L-alanine amidase activity"/>
    <property type="evidence" value="ECO:0007669"/>
    <property type="project" value="InterPro"/>
</dbReference>
<organism evidence="3 4">
    <name type="scientific">Deinococcus gobiensis (strain DSM 21396 / JCM 16679 / CGMCC 1.7299 / I-0)</name>
    <dbReference type="NCBI Taxonomy" id="745776"/>
    <lineage>
        <taxon>Bacteria</taxon>
        <taxon>Thermotogati</taxon>
        <taxon>Deinococcota</taxon>
        <taxon>Deinococci</taxon>
        <taxon>Deinococcales</taxon>
        <taxon>Deinococcaceae</taxon>
        <taxon>Deinococcus</taxon>
    </lineage>
</organism>
<gene>
    <name evidence="3" type="primary">amiA</name>
    <name evidence="3" type="ordered locus">DGo_CA1214</name>
</gene>
<feature type="chain" id="PRO_5003612951" evidence="1">
    <location>
        <begin position="19"/>
        <end position="618"/>
    </location>
</feature>
<sequence>MKRLLLTALLLVAAPALAQTAPAQTPAAPVPASPVPVGPMTTSPTPISDEAIFVAYPPTTYAVAFDHVLLEGSVKPGATLSLNGRALDVGGDGLFIEWVPLTRGENVLRLESTLAGVSSARELRVTSTPPMPLNGAAQIVAASALPAADRVAYVLPETPEARAVPLAFSGTPGGRASFRVGDLGPFPMAETAPGRYEGTFLLPALLPAAPVTYTLTAPDGGAASASSAGRLSVTGTGPRVAEVTAAIPGRGVQAGPSVWRNGAGRNYVVYPRTGARTVVVGEDGNTFVVQASGALTLNAPKSTLTLLPEGTPLPRAVFTNIDVRRLGDHSEVRIGLPQKVPFTVEQGLAADGSGASLDLRLFHSVADVDYIVSAFPDPTVRDVRWTQDADGVARVHVDLLGRPWGYDATYEGNTLVLRVRRAPATDARQPLRGRTVVVDPGHGGDELGGAGPLRVPEKGLTLPIALRVAELLRGKGATVVLTRETDVTVPIYDRPLLAEEQNAELLVSIHANALPDGVDPATRRGSGVYYYQPQARALADALQGSLVEKLPDIGNDGVHYQNLALTRPTTQLSVLIETAYLTDKGNLRQLMSGAGRERFAQAIAQGIERFYRDAATGR</sequence>
<dbReference type="SUPFAM" id="SSF53187">
    <property type="entry name" value="Zn-dependent exopeptidases"/>
    <property type="match status" value="1"/>
</dbReference>
<dbReference type="AlphaFoldDB" id="H8GRU4"/>
<protein>
    <submittedName>
        <fullName evidence="3">N-acetylmuramoyl-L-alanine amidase-related protein</fullName>
    </submittedName>
</protein>
<evidence type="ECO:0000256" key="1">
    <source>
        <dbReference type="SAM" id="SignalP"/>
    </source>
</evidence>
<dbReference type="PANTHER" id="PTHR30032:SF9">
    <property type="entry name" value="N-ACETYLMURAMOYL-L-ALANINE AMIDASE-RELATED PROTEIN"/>
    <property type="match status" value="1"/>
</dbReference>
<dbReference type="KEGG" id="dgo:DGo_CA1214"/>
<dbReference type="EMBL" id="CP002191">
    <property type="protein sequence ID" value="AFD25141.1"/>
    <property type="molecule type" value="Genomic_DNA"/>
</dbReference>
<dbReference type="Pfam" id="PF01520">
    <property type="entry name" value="Amidase_3"/>
    <property type="match status" value="1"/>
</dbReference>
<dbReference type="GO" id="GO:0009253">
    <property type="term" value="P:peptidoglycan catabolic process"/>
    <property type="evidence" value="ECO:0007669"/>
    <property type="project" value="InterPro"/>
</dbReference>
<accession>H8GRU4</accession>
<dbReference type="STRING" id="745776.DGo_CA1214"/>
<dbReference type="PANTHER" id="PTHR30032">
    <property type="entry name" value="N-ACETYLMURAMOYL-L-ALANINE AMIDASE-RELATED"/>
    <property type="match status" value="1"/>
</dbReference>
<dbReference type="PATRIC" id="fig|745776.4.peg.1250"/>
<dbReference type="Proteomes" id="UP000007575">
    <property type="component" value="Chromosome"/>
</dbReference>
<dbReference type="RefSeq" id="WP_014684624.1">
    <property type="nucleotide sequence ID" value="NC_017790.1"/>
</dbReference>
<dbReference type="HOGENOM" id="CLU_031959_0_0_0"/>
<proteinExistence type="predicted"/>
<dbReference type="Gene3D" id="3.40.630.40">
    <property type="entry name" value="Zn-dependent exopeptidases"/>
    <property type="match status" value="1"/>
</dbReference>
<dbReference type="eggNOG" id="COG0860">
    <property type="taxonomic scope" value="Bacteria"/>
</dbReference>
<keyword evidence="4" id="KW-1185">Reference proteome</keyword>
<dbReference type="InterPro" id="IPR051922">
    <property type="entry name" value="Bact_Sporulation_Assoc"/>
</dbReference>
<feature type="domain" description="MurNAc-LAA" evidence="2">
    <location>
        <begin position="495"/>
        <end position="608"/>
    </location>
</feature>
<evidence type="ECO:0000313" key="3">
    <source>
        <dbReference type="EMBL" id="AFD25141.1"/>
    </source>
</evidence>
<name>H8GRU4_DEIGI</name>
<dbReference type="InterPro" id="IPR002508">
    <property type="entry name" value="MurNAc-LAA_cat"/>
</dbReference>